<feature type="domain" description="AMP-dependent ligase C-terminal" evidence="1">
    <location>
        <begin position="375"/>
        <end position="475"/>
    </location>
</feature>
<dbReference type="InterPro" id="IPR042099">
    <property type="entry name" value="ANL_N_sf"/>
</dbReference>
<accession>A0ABX2TCP1</accession>
<dbReference type="Proteomes" id="UP000584642">
    <property type="component" value="Unassembled WGS sequence"/>
</dbReference>
<organism evidence="2 3">
    <name type="scientific">Azospirillum oleiclasticum</name>
    <dbReference type="NCBI Taxonomy" id="2735135"/>
    <lineage>
        <taxon>Bacteria</taxon>
        <taxon>Pseudomonadati</taxon>
        <taxon>Pseudomonadota</taxon>
        <taxon>Alphaproteobacteria</taxon>
        <taxon>Rhodospirillales</taxon>
        <taxon>Azospirillaceae</taxon>
        <taxon>Azospirillum</taxon>
    </lineage>
</organism>
<comment type="caution">
    <text evidence="2">The sequence shown here is derived from an EMBL/GenBank/DDBJ whole genome shotgun (WGS) entry which is preliminary data.</text>
</comment>
<evidence type="ECO:0000313" key="2">
    <source>
        <dbReference type="EMBL" id="NYZ22112.1"/>
    </source>
</evidence>
<dbReference type="SUPFAM" id="SSF56801">
    <property type="entry name" value="Acetyl-CoA synthetase-like"/>
    <property type="match status" value="1"/>
</dbReference>
<sequence length="481" mass="53231">MQKSDQDVTIPHYWRSIDWEELVRNFPPPPDYARTTGRWSAEQLRDHQNRLFLERMADGWRTPFYQKLWGAEGIEPGDIRSLDDIAKLPSFTSDDLKQASAECPPYGSHVPFGSERLGTMPLKVQTSGGTTGLPRITLFDPIAWEIQGIQTARAMFAQGARPGDVVQVLFTTSLANAGWCAHHGIHAWLGGVSVTTGSGVVTPSERQLEFAKALGTNGWFGTAEYFGRLAEVAETIGFDLRSLPTKFLFGLLGVDTEGTVRSRLQEAWGAPFYDTWGSHEIGMVAFECDRQDGKHISEDTCYLEIVDADDGTPVPYGTEGNVVATNLARSVPLFIRYNMRDRMRMSDRSECACGLCTRKLSLFLGRSDEMVKLRGTSVYPMACLSAVSREPRATNDYVCVVYYDGSGLGRRDEMVIRIERKSPDIDAAALAADMEAAFRKDLGVKVGVQVFEAGELTQFTKVGAEGKARRLIDLRKSGGRP</sequence>
<reference evidence="2 3" key="1">
    <citation type="submission" date="2020-05" db="EMBL/GenBank/DDBJ databases">
        <title>Azospirillum oleiclasticum sp. nov, a nitrogen-fixing and heavy crude oil-emulsifying bacterium isolated from the crude oil of Yumen Oilfield.</title>
        <authorList>
            <person name="Wu D."/>
            <person name="Cai M."/>
            <person name="Zhang X."/>
        </authorList>
    </citation>
    <scope>NUCLEOTIDE SEQUENCE [LARGE SCALE GENOMIC DNA]</scope>
    <source>
        <strain evidence="2 3">ROY-1-1-2</strain>
    </source>
</reference>
<dbReference type="Gene3D" id="3.40.50.12780">
    <property type="entry name" value="N-terminal domain of ligase-like"/>
    <property type="match status" value="1"/>
</dbReference>
<evidence type="ECO:0000259" key="1">
    <source>
        <dbReference type="Pfam" id="PF14535"/>
    </source>
</evidence>
<proteinExistence type="predicted"/>
<keyword evidence="3" id="KW-1185">Reference proteome</keyword>
<dbReference type="PANTHER" id="PTHR43845:SF1">
    <property type="entry name" value="BLR5969 PROTEIN"/>
    <property type="match status" value="1"/>
</dbReference>
<dbReference type="Pfam" id="PF14535">
    <property type="entry name" value="AMP-binding_C_2"/>
    <property type="match status" value="1"/>
</dbReference>
<dbReference type="InterPro" id="IPR028154">
    <property type="entry name" value="AMP-dep_Lig_C"/>
</dbReference>
<dbReference type="EMBL" id="JABFDB010000015">
    <property type="protein sequence ID" value="NYZ22112.1"/>
    <property type="molecule type" value="Genomic_DNA"/>
</dbReference>
<name>A0ABX2TCP1_9PROT</name>
<protein>
    <recommendedName>
        <fullName evidence="1">AMP-dependent ligase C-terminal domain-containing protein</fullName>
    </recommendedName>
</protein>
<dbReference type="Gene3D" id="3.30.300.30">
    <property type="match status" value="1"/>
</dbReference>
<dbReference type="RefSeq" id="WP_180283892.1">
    <property type="nucleotide sequence ID" value="NZ_JABFDB010000015.1"/>
</dbReference>
<dbReference type="PANTHER" id="PTHR43845">
    <property type="entry name" value="BLR5969 PROTEIN"/>
    <property type="match status" value="1"/>
</dbReference>
<gene>
    <name evidence="2" type="ORF">HND93_20555</name>
</gene>
<dbReference type="InterPro" id="IPR045851">
    <property type="entry name" value="AMP-bd_C_sf"/>
</dbReference>
<evidence type="ECO:0000313" key="3">
    <source>
        <dbReference type="Proteomes" id="UP000584642"/>
    </source>
</evidence>